<feature type="compositionally biased region" description="Basic and acidic residues" evidence="12">
    <location>
        <begin position="570"/>
        <end position="580"/>
    </location>
</feature>
<comment type="similarity">
    <text evidence="3 11">Belongs to the gamma-glutamyltransferase family.</text>
</comment>
<dbReference type="UniPathway" id="UPA00204"/>
<dbReference type="Pfam" id="PF01019">
    <property type="entry name" value="G_glu_transpept"/>
    <property type="match status" value="1"/>
</dbReference>
<dbReference type="GO" id="GO:0036374">
    <property type="term" value="F:glutathione hydrolase activity"/>
    <property type="evidence" value="ECO:0007669"/>
    <property type="project" value="UniProtKB-UniRule"/>
</dbReference>
<comment type="subunit">
    <text evidence="11">This enzyme consists of two polypeptide chains, which are synthesized in precursor form from a single polypeptide.</text>
</comment>
<evidence type="ECO:0000256" key="6">
    <source>
        <dbReference type="ARBA" id="ARBA00023145"/>
    </source>
</evidence>
<reference evidence="14 15" key="1">
    <citation type="journal article" date="2011" name="Front. Microbiol.">
        <title>Genomic signatures of strain selection and enhancement in Bacillus atrophaeus var. globigii, a historical biowarfare simulant.</title>
        <authorList>
            <person name="Gibbons H.S."/>
            <person name="Broomall S.M."/>
            <person name="McNew L.A."/>
            <person name="Daligault H."/>
            <person name="Chapman C."/>
            <person name="Bruce D."/>
            <person name="Karavis M."/>
            <person name="Krepps M."/>
            <person name="McGregor P.A."/>
            <person name="Hong C."/>
            <person name="Park K.H."/>
            <person name="Akmal A."/>
            <person name="Feldman A."/>
            <person name="Lin J.S."/>
            <person name="Chang W.E."/>
            <person name="Higgs B.W."/>
            <person name="Demirev P."/>
            <person name="Lindquist J."/>
            <person name="Liem A."/>
            <person name="Fochler E."/>
            <person name="Read T.D."/>
            <person name="Tapia R."/>
            <person name="Johnson S."/>
            <person name="Bishop-Lilly K.A."/>
            <person name="Detter C."/>
            <person name="Han C."/>
            <person name="Sozhamannan S."/>
            <person name="Rosenzweig C.N."/>
            <person name="Skowronski E.W."/>
        </authorList>
    </citation>
    <scope>NUCLEOTIDE SEQUENCE [LARGE SCALE GENOMIC DNA]</scope>
    <source>
        <strain evidence="14 15">AIT1</strain>
    </source>
</reference>
<dbReference type="GO" id="GO:0006750">
    <property type="term" value="P:glutathione biosynthetic process"/>
    <property type="evidence" value="ECO:0007669"/>
    <property type="project" value="UniProtKB-KW"/>
</dbReference>
<dbReference type="SUPFAM" id="SSF56235">
    <property type="entry name" value="N-terminal nucleophile aminohydrolases (Ntn hydrolases)"/>
    <property type="match status" value="1"/>
</dbReference>
<dbReference type="InterPro" id="IPR055262">
    <property type="entry name" value="GGT_CS"/>
</dbReference>
<comment type="PTM">
    <text evidence="11">Cleaved by autocatalysis into a large and a small subunit.</text>
</comment>
<evidence type="ECO:0000256" key="2">
    <source>
        <dbReference type="ARBA" id="ARBA00001089"/>
    </source>
</evidence>
<dbReference type="InterPro" id="IPR043138">
    <property type="entry name" value="GGT_lsub"/>
</dbReference>
<keyword evidence="11" id="KW-0317">Glutathione biosynthesis</keyword>
<feature type="region of interest" description="Disordered" evidence="12">
    <location>
        <begin position="561"/>
        <end position="580"/>
    </location>
</feature>
<dbReference type="EC" id="3.4.19.13" evidence="11"/>
<comment type="catalytic activity">
    <reaction evidence="8 11">
        <text>an N-terminal (5-L-glutamyl)-[peptide] + an alpha-amino acid = 5-L-glutamyl amino acid + an N-terminal L-alpha-aminoacyl-[peptide]</text>
        <dbReference type="Rhea" id="RHEA:23904"/>
        <dbReference type="Rhea" id="RHEA-COMP:9780"/>
        <dbReference type="Rhea" id="RHEA-COMP:9795"/>
        <dbReference type="ChEBI" id="CHEBI:77644"/>
        <dbReference type="ChEBI" id="CHEBI:78597"/>
        <dbReference type="ChEBI" id="CHEBI:78599"/>
        <dbReference type="ChEBI" id="CHEBI:78608"/>
        <dbReference type="EC" id="2.3.2.2"/>
    </reaction>
</comment>
<keyword evidence="5 11" id="KW-0378">Hydrolase</keyword>
<dbReference type="NCBIfam" id="TIGR00066">
    <property type="entry name" value="g_glut_trans"/>
    <property type="match status" value="1"/>
</dbReference>
<dbReference type="PRINTS" id="PR01210">
    <property type="entry name" value="GGTRANSPTASE"/>
</dbReference>
<feature type="binding site" evidence="10">
    <location>
        <position position="486"/>
    </location>
    <ligand>
        <name>L-glutamate</name>
        <dbReference type="ChEBI" id="CHEBI:29985"/>
    </ligand>
</feature>
<evidence type="ECO:0000256" key="1">
    <source>
        <dbReference type="ARBA" id="ARBA00001049"/>
    </source>
</evidence>
<keyword evidence="6 11" id="KW-0865">Zymogen</keyword>
<dbReference type="RefSeq" id="WP_126756461.1">
    <property type="nucleotide sequence ID" value="NZ_PIPQ01000001.1"/>
</dbReference>
<dbReference type="PANTHER" id="PTHR43199:SF1">
    <property type="entry name" value="GLUTATHIONE HYDROLASE PROENZYME"/>
    <property type="match status" value="1"/>
</dbReference>
<dbReference type="PROSITE" id="PS51257">
    <property type="entry name" value="PROKAR_LIPOPROTEIN"/>
    <property type="match status" value="1"/>
</dbReference>
<evidence type="ECO:0000256" key="12">
    <source>
        <dbReference type="SAM" id="MobiDB-lite"/>
    </source>
</evidence>
<proteinExistence type="inferred from homology"/>
<dbReference type="InterPro" id="IPR051792">
    <property type="entry name" value="GGT_bact"/>
</dbReference>
<dbReference type="Gene3D" id="1.10.246.130">
    <property type="match status" value="1"/>
</dbReference>
<dbReference type="PANTHER" id="PTHR43199">
    <property type="entry name" value="GLUTATHIONE HYDROLASE"/>
    <property type="match status" value="1"/>
</dbReference>
<feature type="chain" id="PRO_5019447097" description="Glutathione hydrolase proenzyme" evidence="13">
    <location>
        <begin position="26"/>
        <end position="580"/>
    </location>
</feature>
<dbReference type="InterPro" id="IPR043137">
    <property type="entry name" value="GGT_ssub_C"/>
</dbReference>
<keyword evidence="4 11" id="KW-0808">Transferase</keyword>
<evidence type="ECO:0000256" key="9">
    <source>
        <dbReference type="PIRSR" id="PIRSR600101-1"/>
    </source>
</evidence>
<comment type="caution">
    <text evidence="14">The sequence shown here is derived from an EMBL/GenBank/DDBJ whole genome shotgun (WGS) entry which is preliminary data.</text>
</comment>
<feature type="binding site" evidence="10">
    <location>
        <position position="115"/>
    </location>
    <ligand>
        <name>L-glutamate</name>
        <dbReference type="ChEBI" id="CHEBI:29985"/>
    </ligand>
</feature>
<dbReference type="Proteomes" id="UP000286976">
    <property type="component" value="Unassembled WGS sequence"/>
</dbReference>
<dbReference type="InterPro" id="IPR000101">
    <property type="entry name" value="GGT_peptidase"/>
</dbReference>
<evidence type="ECO:0000256" key="13">
    <source>
        <dbReference type="SAM" id="SignalP"/>
    </source>
</evidence>
<protein>
    <recommendedName>
        <fullName evidence="11">Glutathione hydrolase proenzyme</fullName>
        <ecNumber evidence="11">2.3.2.2</ecNumber>
        <ecNumber evidence="11">3.4.19.13</ecNumber>
    </recommendedName>
    <component>
        <recommendedName>
            <fullName evidence="11">Glutathione hydrolase large chain</fullName>
        </recommendedName>
    </component>
    <component>
        <recommendedName>
            <fullName evidence="11">Glutathione hydrolase small chain</fullName>
        </recommendedName>
    </component>
</protein>
<comment type="catalytic activity">
    <reaction evidence="2 11">
        <text>glutathione + H2O = L-cysteinylglycine + L-glutamate</text>
        <dbReference type="Rhea" id="RHEA:28807"/>
        <dbReference type="ChEBI" id="CHEBI:15377"/>
        <dbReference type="ChEBI" id="CHEBI:29985"/>
        <dbReference type="ChEBI" id="CHEBI:57925"/>
        <dbReference type="ChEBI" id="CHEBI:61694"/>
        <dbReference type="EC" id="3.4.19.13"/>
    </reaction>
</comment>
<keyword evidence="13" id="KW-0732">Signal</keyword>
<evidence type="ECO:0000256" key="7">
    <source>
        <dbReference type="ARBA" id="ARBA00023315"/>
    </source>
</evidence>
<sequence length="580" mass="62346">MKKLSRLLWLAAPLFLAACQPTPTGAPTAFDPEGHTGRIAQEAVVLNDYMVVAANPYAAEAGADILRQGGHAIDAAVAVQAMLTLVEPQSSGIGGGAFILYWDAKTKQLYTLDARETAPAEADENLFLNTQGQPVRWIDAVVGGRSVGTPGIVKGLEEAHQRFGRLPWAHLFESAIERAEEGFVVSDRLAQLVAMGINPGLAQLEPAKSYFFPNGQPLAAGTLKKNPALAESLRTIANEGADGFYQGPLAEAMVQAVRHSAIAPGRLNIQDLANYHVVWREPVCGAYRELDVCSMGPPSSGGTTIVQMLKLLEGFELGEHVNTEALHYFTQASRLAFADRNTYSADPDFIEVPVQAMLADDYIEMRRSLISERDMGTAQAGDLAGGQWVMAASLEQPNTSHFSIVDQEGNAVSITTTIEMGFGSTVMAGGFLLNNQLTDFSLNPRNAEGLVANRVEPGKRPRSSMSPVIVFDEHGQPLHVLGSPGGPRIINYVAQTILGLVDWNMDMQEAIDMPRMTNMNGSTAVEAELAPLNWVEDLTKRGHTVEVRALNSGLHGITRLPDGRLLGGADPRREGHVAGQ</sequence>
<dbReference type="GO" id="GO:0006751">
    <property type="term" value="P:glutathione catabolic process"/>
    <property type="evidence" value="ECO:0007669"/>
    <property type="project" value="UniProtKB-UniRule"/>
</dbReference>
<evidence type="ECO:0000256" key="5">
    <source>
        <dbReference type="ARBA" id="ARBA00022801"/>
    </source>
</evidence>
<dbReference type="EC" id="2.3.2.2" evidence="11"/>
<dbReference type="InterPro" id="IPR029055">
    <property type="entry name" value="Ntn_hydrolases_N"/>
</dbReference>
<keyword evidence="15" id="KW-1185">Reference proteome</keyword>
<comment type="catalytic activity">
    <reaction evidence="1 11">
        <text>an S-substituted glutathione + H2O = an S-substituted L-cysteinylglycine + L-glutamate</text>
        <dbReference type="Rhea" id="RHEA:59468"/>
        <dbReference type="ChEBI" id="CHEBI:15377"/>
        <dbReference type="ChEBI" id="CHEBI:29985"/>
        <dbReference type="ChEBI" id="CHEBI:90779"/>
        <dbReference type="ChEBI" id="CHEBI:143103"/>
        <dbReference type="EC" id="3.4.19.13"/>
    </reaction>
</comment>
<feature type="binding site" evidence="10">
    <location>
        <begin position="463"/>
        <end position="464"/>
    </location>
    <ligand>
        <name>L-glutamate</name>
        <dbReference type="ChEBI" id="CHEBI:29985"/>
    </ligand>
</feature>
<evidence type="ECO:0000313" key="14">
    <source>
        <dbReference type="EMBL" id="RUO44063.1"/>
    </source>
</evidence>
<dbReference type="OrthoDB" id="5297205at2"/>
<evidence type="ECO:0000256" key="4">
    <source>
        <dbReference type="ARBA" id="ARBA00022679"/>
    </source>
</evidence>
<feature type="signal peptide" evidence="13">
    <location>
        <begin position="1"/>
        <end position="25"/>
    </location>
</feature>
<name>A0A432X9G4_9GAMM</name>
<feature type="active site" description="Nucleophile" evidence="9">
    <location>
        <position position="399"/>
    </location>
</feature>
<dbReference type="GO" id="GO:0103068">
    <property type="term" value="F:leukotriene C4 gamma-glutamyl transferase activity"/>
    <property type="evidence" value="ECO:0007669"/>
    <property type="project" value="UniProtKB-EC"/>
</dbReference>
<gene>
    <name evidence="14" type="primary">ggt</name>
    <name evidence="14" type="ORF">CWE15_02490</name>
</gene>
<evidence type="ECO:0000256" key="3">
    <source>
        <dbReference type="ARBA" id="ARBA00009381"/>
    </source>
</evidence>
<evidence type="ECO:0000256" key="11">
    <source>
        <dbReference type="RuleBase" id="RU368036"/>
    </source>
</evidence>
<dbReference type="EMBL" id="PIPQ01000001">
    <property type="protein sequence ID" value="RUO44063.1"/>
    <property type="molecule type" value="Genomic_DNA"/>
</dbReference>
<dbReference type="PROSITE" id="PS00462">
    <property type="entry name" value="G_GLU_TRANSPEPTIDASE"/>
    <property type="match status" value="1"/>
</dbReference>
<organism evidence="14 15">
    <name type="scientific">Aliidiomarina taiwanensis</name>
    <dbReference type="NCBI Taxonomy" id="946228"/>
    <lineage>
        <taxon>Bacteria</taxon>
        <taxon>Pseudomonadati</taxon>
        <taxon>Pseudomonadota</taxon>
        <taxon>Gammaproteobacteria</taxon>
        <taxon>Alteromonadales</taxon>
        <taxon>Idiomarinaceae</taxon>
        <taxon>Aliidiomarina</taxon>
    </lineage>
</organism>
<keyword evidence="7 11" id="KW-0012">Acyltransferase</keyword>
<accession>A0A432X9G4</accession>
<dbReference type="AlphaFoldDB" id="A0A432X9G4"/>
<evidence type="ECO:0000256" key="10">
    <source>
        <dbReference type="PIRSR" id="PIRSR600101-2"/>
    </source>
</evidence>
<evidence type="ECO:0000313" key="15">
    <source>
        <dbReference type="Proteomes" id="UP000286976"/>
    </source>
</evidence>
<dbReference type="Gene3D" id="3.60.20.40">
    <property type="match status" value="1"/>
</dbReference>
<evidence type="ECO:0000256" key="8">
    <source>
        <dbReference type="ARBA" id="ARBA00047417"/>
    </source>
</evidence>
<comment type="pathway">
    <text evidence="11">Sulfur metabolism; glutathione metabolism.</text>
</comment>
<feature type="binding site" evidence="10">
    <location>
        <position position="439"/>
    </location>
    <ligand>
        <name>L-glutamate</name>
        <dbReference type="ChEBI" id="CHEBI:29985"/>
    </ligand>
</feature>